<evidence type="ECO:0008006" key="3">
    <source>
        <dbReference type="Google" id="ProtNLM"/>
    </source>
</evidence>
<dbReference type="OrthoDB" id="798979at2"/>
<keyword evidence="2" id="KW-1185">Reference proteome</keyword>
<accession>A0A3E0E2J9</accession>
<evidence type="ECO:0000313" key="2">
    <source>
        <dbReference type="Proteomes" id="UP000257136"/>
    </source>
</evidence>
<dbReference type="Proteomes" id="UP000257136">
    <property type="component" value="Unassembled WGS sequence"/>
</dbReference>
<dbReference type="RefSeq" id="WP_115815033.1">
    <property type="nucleotide sequence ID" value="NZ_QUNI01000017.1"/>
</dbReference>
<dbReference type="AlphaFoldDB" id="A0A3E0E2J9"/>
<evidence type="ECO:0000313" key="1">
    <source>
        <dbReference type="EMBL" id="REG91166.1"/>
    </source>
</evidence>
<reference evidence="1 2" key="1">
    <citation type="submission" date="2018-08" db="EMBL/GenBank/DDBJ databases">
        <title>Genomic Encyclopedia of Archaeal and Bacterial Type Strains, Phase II (KMG-II): from individual species to whole genera.</title>
        <authorList>
            <person name="Goeker M."/>
        </authorList>
    </citation>
    <scope>NUCLEOTIDE SEQUENCE [LARGE SCALE GENOMIC DNA]</scope>
    <source>
        <strain evidence="1 2">DSM 100880</strain>
    </source>
</reference>
<name>A0A3E0E2J9_9FLAO</name>
<dbReference type="EMBL" id="QUNI01000017">
    <property type="protein sequence ID" value="REG91166.1"/>
    <property type="molecule type" value="Genomic_DNA"/>
</dbReference>
<comment type="caution">
    <text evidence="1">The sequence shown here is derived from an EMBL/GenBank/DDBJ whole genome shotgun (WGS) entry which is preliminary data.</text>
</comment>
<proteinExistence type="predicted"/>
<organism evidence="1 2">
    <name type="scientific">Flavobacterium aquicola</name>
    <dbReference type="NCBI Taxonomy" id="1682742"/>
    <lineage>
        <taxon>Bacteria</taxon>
        <taxon>Pseudomonadati</taxon>
        <taxon>Bacteroidota</taxon>
        <taxon>Flavobacteriia</taxon>
        <taxon>Flavobacteriales</taxon>
        <taxon>Flavobacteriaceae</taxon>
        <taxon>Flavobacterium</taxon>
    </lineage>
</organism>
<gene>
    <name evidence="1" type="ORF">C8P67_11761</name>
</gene>
<protein>
    <recommendedName>
        <fullName evidence="3">Addiction module component</fullName>
    </recommendedName>
</protein>
<sequence length="78" mass="8992">MKLQVLHDSDGNNSGVYIPAQEWDLIKKQYPDIEEITDDIPDWQKEILSSRIEAISKNPEKVKPIKGLFDALDKKVKK</sequence>